<dbReference type="EMBL" id="WTYR01000001">
    <property type="protein sequence ID" value="MXP11134.1"/>
    <property type="molecule type" value="Genomic_DNA"/>
</dbReference>
<dbReference type="OrthoDB" id="7576381at2"/>
<protein>
    <submittedName>
        <fullName evidence="1">DUF4402 domain-containing protein</fullName>
    </submittedName>
</protein>
<proteinExistence type="predicted"/>
<keyword evidence="2" id="KW-1185">Reference proteome</keyword>
<accession>A0A6I4U6T2</accession>
<dbReference type="Pfam" id="PF14352">
    <property type="entry name" value="DUF4402"/>
    <property type="match status" value="1"/>
</dbReference>
<organism evidence="1 2">
    <name type="scientific">Alteriqipengyuania halimionae</name>
    <dbReference type="NCBI Taxonomy" id="1926630"/>
    <lineage>
        <taxon>Bacteria</taxon>
        <taxon>Pseudomonadati</taxon>
        <taxon>Pseudomonadota</taxon>
        <taxon>Alphaproteobacteria</taxon>
        <taxon>Sphingomonadales</taxon>
        <taxon>Erythrobacteraceae</taxon>
        <taxon>Alteriqipengyuania</taxon>
    </lineage>
</organism>
<dbReference type="InterPro" id="IPR025514">
    <property type="entry name" value="DUF4402"/>
</dbReference>
<reference evidence="1 2" key="1">
    <citation type="submission" date="2019-12" db="EMBL/GenBank/DDBJ databases">
        <title>Genomic-based taxomic classification of the family Erythrobacteraceae.</title>
        <authorList>
            <person name="Xu L."/>
        </authorList>
    </citation>
    <scope>NUCLEOTIDE SEQUENCE [LARGE SCALE GENOMIC DNA]</scope>
    <source>
        <strain evidence="1 2">LMG 29519</strain>
    </source>
</reference>
<evidence type="ECO:0000313" key="2">
    <source>
        <dbReference type="Proteomes" id="UP000429229"/>
    </source>
</evidence>
<dbReference type="AlphaFoldDB" id="A0A6I4U6T2"/>
<comment type="caution">
    <text evidence="1">The sequence shown here is derived from an EMBL/GenBank/DDBJ whole genome shotgun (WGS) entry which is preliminary data.</text>
</comment>
<evidence type="ECO:0000313" key="1">
    <source>
        <dbReference type="EMBL" id="MXP11134.1"/>
    </source>
</evidence>
<gene>
    <name evidence="1" type="ORF">GRI68_13175</name>
</gene>
<dbReference type="Proteomes" id="UP000429229">
    <property type="component" value="Unassembled WGS sequence"/>
</dbReference>
<name>A0A6I4U6T2_9SPHN</name>
<sequence length="168" mass="17798">MLCLFAPQAAQAQSASAEARVTVVRPLTLVKIDDMDFGAIAIGNSGGGQVTLNPATSECSTASSMGLQGQCRAASFAGYGAWLMRVRISVPQRDIVLEGPGDDIIVDALTLNTSPDLWTYRTRNRTASGLILTTDGVFEFRLGGRLNVAGDQAPGRYSGEVVVNIEYQ</sequence>
<dbReference type="RefSeq" id="WP_160617697.1">
    <property type="nucleotide sequence ID" value="NZ_WTYR01000001.1"/>
</dbReference>